<sequence>MTTVDQILFGWAERDHEGNAGVRPVAHSGLRTLDRWAKRLQYVWATQDGQGEQPEDSASLVHLVFDDEAAVLRKLPSRNPHGRGGATLTHVLVGDPRAIDAQLALGLHDWPGWRDREPDGTGTDLAPLDLDDLREAARPGLAALRDRVTEVPAEQLNALVARVLAEPAEEFSVLTRPQLALPTMTALLDIAGPVSGRPWTFASRESTDKGGHQPRVVFLGARPPQSMYINQRRRVDVTEPPPDTDSARFAAQLVELYREAGPAALERIRPRHPLHTADDVDAWRRSVPVVDGRIADPRVRLDIFLDDSLLERTVARAALVHERARLTGELRKQPAEWLIAALRRWRRLEQRATRHPELRDLLMSEALEACLAGQGPDELVEATREAEPAPPAVARVFGRQVPPRGLDLSRAGHRRLLIVALALRMSPDTLDHADLLAASPAHELLDLVVRYSDRYPQAMHLVLRHLADAGQSPVAARLWYEHGLLLDPVDRIAGGDRAKEADCFRQLLLAAHGPRLDHTAAAALVERAGVRAPLGLYAAALELAADDGAEQRIRYELSEQFLRAEGYAGPGTASGYGSRPRGPVLGGRTAGPGAPPGHSAAGPVPAAAERPWQGPPSGDGSPPPTAGPYPSSSSPARTHSEWAHPDAPGRSQPQAPAAHPDADHQGHGVLPDPARWDPLSPPQEPGHAPFAHAGGPQTPSEGPRRRVPGLGQLDGVTVTIVSALLFVLLCMLGYILLTWMP</sequence>
<dbReference type="Proteomes" id="UP000618795">
    <property type="component" value="Unassembled WGS sequence"/>
</dbReference>
<evidence type="ECO:0000313" key="3">
    <source>
        <dbReference type="EMBL" id="GGV07381.1"/>
    </source>
</evidence>
<evidence type="ECO:0000256" key="2">
    <source>
        <dbReference type="SAM" id="Phobius"/>
    </source>
</evidence>
<dbReference type="EMBL" id="BMTD01000012">
    <property type="protein sequence ID" value="GGV07381.1"/>
    <property type="molecule type" value="Genomic_DNA"/>
</dbReference>
<keyword evidence="2" id="KW-0472">Membrane</keyword>
<keyword evidence="2" id="KW-1133">Transmembrane helix</keyword>
<evidence type="ECO:0000256" key="1">
    <source>
        <dbReference type="SAM" id="MobiDB-lite"/>
    </source>
</evidence>
<organism evidence="3 4">
    <name type="scientific">Streptomyces filipinensis</name>
    <dbReference type="NCBI Taxonomy" id="66887"/>
    <lineage>
        <taxon>Bacteria</taxon>
        <taxon>Bacillati</taxon>
        <taxon>Actinomycetota</taxon>
        <taxon>Actinomycetes</taxon>
        <taxon>Kitasatosporales</taxon>
        <taxon>Streptomycetaceae</taxon>
        <taxon>Streptomyces</taxon>
    </lineage>
</organism>
<dbReference type="AlphaFoldDB" id="A0A918MCG6"/>
<feature type="compositionally biased region" description="Low complexity" evidence="1">
    <location>
        <begin position="596"/>
        <end position="620"/>
    </location>
</feature>
<name>A0A918MCG6_9ACTN</name>
<keyword evidence="2" id="KW-0812">Transmembrane</keyword>
<proteinExistence type="predicted"/>
<gene>
    <name evidence="3" type="ORF">GCM10010260_51380</name>
</gene>
<evidence type="ECO:0000313" key="4">
    <source>
        <dbReference type="Proteomes" id="UP000618795"/>
    </source>
</evidence>
<protein>
    <submittedName>
        <fullName evidence="3">Uncharacterized protein</fullName>
    </submittedName>
</protein>
<dbReference type="RefSeq" id="WP_191875882.1">
    <property type="nucleotide sequence ID" value="NZ_BMTD01000012.1"/>
</dbReference>
<keyword evidence="4" id="KW-1185">Reference proteome</keyword>
<feature type="transmembrane region" description="Helical" evidence="2">
    <location>
        <begin position="715"/>
        <end position="737"/>
    </location>
</feature>
<reference evidence="3" key="2">
    <citation type="submission" date="2020-09" db="EMBL/GenBank/DDBJ databases">
        <authorList>
            <person name="Sun Q."/>
            <person name="Ohkuma M."/>
        </authorList>
    </citation>
    <scope>NUCLEOTIDE SEQUENCE</scope>
    <source>
        <strain evidence="3">JCM 4369</strain>
    </source>
</reference>
<feature type="region of interest" description="Disordered" evidence="1">
    <location>
        <begin position="567"/>
        <end position="708"/>
    </location>
</feature>
<accession>A0A918MCG6</accession>
<reference evidence="3" key="1">
    <citation type="journal article" date="2014" name="Int. J. Syst. Evol. Microbiol.">
        <title>Complete genome sequence of Corynebacterium casei LMG S-19264T (=DSM 44701T), isolated from a smear-ripened cheese.</title>
        <authorList>
            <consortium name="US DOE Joint Genome Institute (JGI-PGF)"/>
            <person name="Walter F."/>
            <person name="Albersmeier A."/>
            <person name="Kalinowski J."/>
            <person name="Ruckert C."/>
        </authorList>
    </citation>
    <scope>NUCLEOTIDE SEQUENCE</scope>
    <source>
        <strain evidence="3">JCM 4369</strain>
    </source>
</reference>
<comment type="caution">
    <text evidence="3">The sequence shown here is derived from an EMBL/GenBank/DDBJ whole genome shotgun (WGS) entry which is preliminary data.</text>
</comment>